<dbReference type="InterPro" id="IPR054438">
    <property type="entry name" value="Struct_cement_gp24/gp6"/>
</dbReference>
<accession>A0A540VRW0</accession>
<comment type="caution">
    <text evidence="1">The sequence shown here is derived from an EMBL/GenBank/DDBJ whole genome shotgun (WGS) entry which is preliminary data.</text>
</comment>
<dbReference type="EMBL" id="VIFK01000057">
    <property type="protein sequence ID" value="TQE99491.1"/>
    <property type="molecule type" value="Genomic_DNA"/>
</dbReference>
<gene>
    <name evidence="1" type="ORF">FKY71_08270</name>
</gene>
<evidence type="ECO:0008006" key="3">
    <source>
        <dbReference type="Google" id="ProtNLM"/>
    </source>
</evidence>
<evidence type="ECO:0000313" key="2">
    <source>
        <dbReference type="Proteomes" id="UP000315400"/>
    </source>
</evidence>
<sequence>MAQTDASTYGFALDKAQAGQKVDLTYDQVESFAAEGAIEMGFGVVAGTDPAKQVAAATADTETFVGIAAFTHKQEQGFDQSVAFGNQSSTGAEYRDGDTVNVLRKGRVWVEATNDGVAVGDAAYIDVTTVGEEGKFTSTALDNLATGGVFRTAGDTGELVVVELNLP</sequence>
<protein>
    <recommendedName>
        <fullName evidence="3">DUF2190 family protein</fullName>
    </recommendedName>
</protein>
<dbReference type="Proteomes" id="UP000315400">
    <property type="component" value="Unassembled WGS sequence"/>
</dbReference>
<evidence type="ECO:0000313" key="1">
    <source>
        <dbReference type="EMBL" id="TQE99491.1"/>
    </source>
</evidence>
<dbReference type="Pfam" id="PF22758">
    <property type="entry name" value="Phage_cement"/>
    <property type="match status" value="1"/>
</dbReference>
<reference evidence="1 2" key="1">
    <citation type="submission" date="2019-06" db="EMBL/GenBank/DDBJ databases">
        <title>Metagenome assembled Genome of Spiribacter salinus SL48-SHIP from the microbial mat of Salt Lake 48 (Novosibirsk region, Russia).</title>
        <authorList>
            <person name="Shipova A."/>
            <person name="Rozanov A.S."/>
            <person name="Bryanskaya A.V."/>
            <person name="Peltek S.E."/>
        </authorList>
    </citation>
    <scope>NUCLEOTIDE SEQUENCE [LARGE SCALE GENOMIC DNA]</scope>
    <source>
        <strain evidence="1">SL48-SHIP-2</strain>
    </source>
</reference>
<organism evidence="1 2">
    <name type="scientific">Spiribacter salinus</name>
    <dbReference type="NCBI Taxonomy" id="1335746"/>
    <lineage>
        <taxon>Bacteria</taxon>
        <taxon>Pseudomonadati</taxon>
        <taxon>Pseudomonadota</taxon>
        <taxon>Gammaproteobacteria</taxon>
        <taxon>Chromatiales</taxon>
        <taxon>Ectothiorhodospiraceae</taxon>
        <taxon>Spiribacter</taxon>
    </lineage>
</organism>
<proteinExistence type="predicted"/>
<dbReference type="AlphaFoldDB" id="A0A540VRW0"/>
<name>A0A540VRW0_9GAMM</name>